<sequence length="396" mass="43827">MQCPACGSAHVIKVGSRRVRCKDCRKSCYVDDAEAGRYVGSPAGDHALLKRELDALRSENRRLTRVSADAEAIRRIIGKVDAQVSNPPAWTTEAPKRAKVVHGIPTLMLSDLHFGETVFAAQVNGVNEYNTTIAKRRLRRVVSGAVKLLRQTLAPGEFGGMVCVLGGDMVDGVIHDELRDTADETAIQSVVTLHDELVPAIKALADEFGRLHVPCVVGNHGRLDRKPRMKNGPALNLDWMLYQFLARTVGADPKYKGRVTFQIPDGFDASYRVFGTRYMLTHGDSFTGGSGITGPLLPWMRGDAKTRKQYGAIGMPYDVLVMGHWHQLRYLGQIVVNGSLVGFNEYALKSRFDYEPPQQALWLTHPVRGMTFQEAVFAEEPRTSRETAWVSIPKVA</sequence>
<dbReference type="Proteomes" id="UP000253740">
    <property type="component" value="Unassembled WGS sequence"/>
</dbReference>
<dbReference type="InterPro" id="IPR029052">
    <property type="entry name" value="Metallo-depent_PP-like"/>
</dbReference>
<keyword evidence="1" id="KW-0175">Coiled coil</keyword>
<evidence type="ECO:0000313" key="3">
    <source>
        <dbReference type="EMBL" id="GAP66808.1"/>
    </source>
</evidence>
<keyword evidence="4" id="KW-1185">Reference proteome</keyword>
<evidence type="ECO:0000313" key="4">
    <source>
        <dbReference type="Proteomes" id="UP000253740"/>
    </source>
</evidence>
<gene>
    <name evidence="2" type="ORF">MBSD_0360</name>
    <name evidence="3" type="ORF">MBSD_n2123</name>
</gene>
<evidence type="ECO:0008006" key="5">
    <source>
        <dbReference type="Google" id="ProtNLM"/>
    </source>
</evidence>
<dbReference type="HOGENOM" id="CLU_054039_0_0_6"/>
<dbReference type="STRING" id="1475481.GCA_000953855_02170"/>
<dbReference type="SUPFAM" id="SSF56300">
    <property type="entry name" value="Metallo-dependent phosphatases"/>
    <property type="match status" value="1"/>
</dbReference>
<protein>
    <recommendedName>
        <fullName evidence="5">Calcineurin-like phosphoesterase domain-containing protein</fullName>
    </recommendedName>
</protein>
<reference evidence="2" key="1">
    <citation type="submission" date="2015-03" db="EMBL/GenBank/DDBJ databases">
        <title>Draft genome sequence of Mizugakiibacter sediminis skMP5.</title>
        <authorList>
            <person name="Watanabe T."/>
            <person name="Kojima H."/>
            <person name="Fukui M."/>
        </authorList>
    </citation>
    <scope>NUCLEOTIDE SEQUENCE</scope>
    <source>
        <strain evidence="2">SkMP5</strain>
    </source>
</reference>
<name>A0A0K8QPI8_9GAMM</name>
<organism evidence="3">
    <name type="scientific">Mizugakiibacter sediminis</name>
    <dbReference type="NCBI Taxonomy" id="1475481"/>
    <lineage>
        <taxon>Bacteria</taxon>
        <taxon>Pseudomonadati</taxon>
        <taxon>Pseudomonadota</taxon>
        <taxon>Gammaproteobacteria</taxon>
        <taxon>Lysobacterales</taxon>
        <taxon>Rhodanobacteraceae</taxon>
        <taxon>Mizugakiibacter</taxon>
    </lineage>
</organism>
<proteinExistence type="predicted"/>
<evidence type="ECO:0000256" key="1">
    <source>
        <dbReference type="SAM" id="Coils"/>
    </source>
</evidence>
<dbReference type="EMBL" id="DF970235">
    <property type="protein sequence ID" value="GAP66808.1"/>
    <property type="molecule type" value="Genomic_DNA"/>
</dbReference>
<dbReference type="AlphaFoldDB" id="A0A0K8QPI8"/>
<reference evidence="3" key="2">
    <citation type="submission" date="2015-08" db="EMBL/GenBank/DDBJ databases">
        <title>Complete DNA Sequence of Pseudomonas syringae pv. actinidiae, the Causal Agent of Kiwifruit Canker Disease.</title>
        <authorList>
            <person name="Rikkerink E.H.A."/>
            <person name="Fineran P.C."/>
        </authorList>
    </citation>
    <scope>NUCLEOTIDE SEQUENCE</scope>
    <source>
        <strain evidence="3">SkMP5</strain>
    </source>
</reference>
<evidence type="ECO:0000313" key="2">
    <source>
        <dbReference type="EMBL" id="GAN43847.1"/>
    </source>
</evidence>
<accession>A0A0K8QPI8</accession>
<dbReference type="EMBL" id="DF952378">
    <property type="protein sequence ID" value="GAN43847.1"/>
    <property type="molecule type" value="Genomic_DNA"/>
</dbReference>
<feature type="coiled-coil region" evidence="1">
    <location>
        <begin position="46"/>
        <end position="73"/>
    </location>
</feature>